<protein>
    <submittedName>
        <fullName evidence="3">VWA domain-containing protein</fullName>
    </submittedName>
</protein>
<gene>
    <name evidence="3" type="ORF">Q8A57_08380</name>
</gene>
<name>A0AAW8B3I8_9GAMM</name>
<dbReference type="SUPFAM" id="SSF53300">
    <property type="entry name" value="vWA-like"/>
    <property type="match status" value="1"/>
</dbReference>
<dbReference type="RefSeq" id="WP_305170588.1">
    <property type="nucleotide sequence ID" value="NZ_JAUUUU010000004.1"/>
</dbReference>
<evidence type="ECO:0000313" key="3">
    <source>
        <dbReference type="EMBL" id="MDP1520982.1"/>
    </source>
</evidence>
<dbReference type="EMBL" id="JAUUUU010000004">
    <property type="protein sequence ID" value="MDP1520982.1"/>
    <property type="molecule type" value="Genomic_DNA"/>
</dbReference>
<accession>A0AAW8B3I8</accession>
<reference evidence="3" key="1">
    <citation type="journal article" date="2010" name="Int. J. Syst. Evol. Microbiol.">
        <title>Porticoccus litoralis gen. nov., sp. nov., a gammaproteobacterium isolated from the Yellow Sea.</title>
        <authorList>
            <person name="Oh H.M."/>
            <person name="Kim H."/>
            <person name="Kim K.M."/>
            <person name="Min G.S."/>
            <person name="Cho J.C."/>
        </authorList>
    </citation>
    <scope>NUCLEOTIDE SEQUENCE</scope>
    <source>
        <strain evidence="3">DSM 25064</strain>
    </source>
</reference>
<dbReference type="InterPro" id="IPR036465">
    <property type="entry name" value="vWFA_dom_sf"/>
</dbReference>
<sequence length="335" mass="37857">MNRGRRRERGQTPEISISFLDVISCGFGAIVLLLLIAKTVESTAFEQTDVSLNGSVAELQQQLFEIRGEVSVLNRDLNSREEQLSEIQLRIARLQSELASVRRQRDAIAQVDTTEQDKLTLALQTLTEEMKRLQALQNRSDKELIGGIPVDSEYIVFIVDTSGSMFNFAWPRLRQEMIHILDIYPKVKGIQVMNDMGGYMFSSYRGKWIPDTPARRRAIIERLAHWTPFSNSSPVEGVQHAIRSFYAPNRKISLYVLGDDFTGDSIDNVLDTVAKINREGRSGERLVRIHTIGFPVHFLVRGGNLQTASRFAALMRELSYRNGGTFVALNGLKPE</sequence>
<comment type="caution">
    <text evidence="3">The sequence shown here is derived from an EMBL/GenBank/DDBJ whole genome shotgun (WGS) entry which is preliminary data.</text>
</comment>
<feature type="coiled-coil region" evidence="1">
    <location>
        <begin position="56"/>
        <end position="143"/>
    </location>
</feature>
<keyword evidence="4" id="KW-1185">Reference proteome</keyword>
<keyword evidence="2" id="KW-1133">Transmembrane helix</keyword>
<keyword evidence="2" id="KW-0812">Transmembrane</keyword>
<reference evidence="3" key="2">
    <citation type="submission" date="2023-08" db="EMBL/GenBank/DDBJ databases">
        <authorList>
            <person name="Luo J."/>
        </authorList>
    </citation>
    <scope>NUCLEOTIDE SEQUENCE</scope>
    <source>
        <strain evidence="3">DSM 25064</strain>
    </source>
</reference>
<proteinExistence type="predicted"/>
<dbReference type="CDD" id="cd00198">
    <property type="entry name" value="vWFA"/>
    <property type="match status" value="1"/>
</dbReference>
<evidence type="ECO:0000313" key="4">
    <source>
        <dbReference type="Proteomes" id="UP001178354"/>
    </source>
</evidence>
<dbReference type="AlphaFoldDB" id="A0AAW8B3I8"/>
<dbReference type="Proteomes" id="UP001178354">
    <property type="component" value="Unassembled WGS sequence"/>
</dbReference>
<keyword evidence="1" id="KW-0175">Coiled coil</keyword>
<feature type="transmembrane region" description="Helical" evidence="2">
    <location>
        <begin position="15"/>
        <end position="37"/>
    </location>
</feature>
<dbReference type="Gene3D" id="3.40.50.410">
    <property type="entry name" value="von Willebrand factor, type A domain"/>
    <property type="match status" value="1"/>
</dbReference>
<keyword evidence="2" id="KW-0472">Membrane</keyword>
<evidence type="ECO:0000256" key="1">
    <source>
        <dbReference type="SAM" id="Coils"/>
    </source>
</evidence>
<organism evidence="3 4">
    <name type="scientific">Porticoccus litoralis</name>
    <dbReference type="NCBI Taxonomy" id="434086"/>
    <lineage>
        <taxon>Bacteria</taxon>
        <taxon>Pseudomonadati</taxon>
        <taxon>Pseudomonadota</taxon>
        <taxon>Gammaproteobacteria</taxon>
        <taxon>Cellvibrionales</taxon>
        <taxon>Porticoccaceae</taxon>
        <taxon>Porticoccus</taxon>
    </lineage>
</organism>
<evidence type="ECO:0000256" key="2">
    <source>
        <dbReference type="SAM" id="Phobius"/>
    </source>
</evidence>